<proteinExistence type="predicted"/>
<sequence>MIQQDFAPLRPPDAFGDGRAAKRRKRGPCCVDLPCHVWICVKLDGAYCLRGTVRLDGVSPMSDETMREDVRHMLSVRWGSRGKHATANMVLWSCSEHAPLAHPLPIRQGEDFASFGMAFSLKQQCLDRVSGHLHVPRVALNLPREIADALSGHFPSPTALCTALGVSPFVPAGGPPNVGPDDDVGERGLGEPRAEYLSHSPEVVFTSLKLHSMMKASADLREVVVSACRLVLPPDQVSKVSEDVEKGNVKLPEYDTLRKWWVRFDCVAMLWQREVNARNKFVRCILTDASPISGWNYLCTKSLEFAFPRHANDDDYWAYRLTADIGECYRSRKMPVTVLGHGASSAHIKLDRVAHGIRLECRSEAEYDEWRWSVRHYCSDQGAERIIERCPNIGGDLSKIQEHVDKLAGGIELLFECSDQFLFPLALGQPGHLHILYNSLEHACQNLSGWKAFESTLRDLCAFLGNRQLRRRFAVKCCPPPLKKKWLPWSQAHVDWKWEFLTPVLVQLQWRLPVLLENFDMQKMSVNEAGNSMHSALLNNIANLRPQLGELRVRCESLRLVCEAVDKCAHWLEGCPCHEGVLLGHRYFRVRKKAVRASIQATGSKAVTCPWKGRRGPEMVLGMADTMLRWIQGASSTGLNDLLHKLPPILRSVYLGEFDALKVSITEEIGAKLSHHKRLPWKLMGGYGEALGRADDAKACLAECCAMFDTLWADPASRKTLHRVAVRLLGPGSTYRGMINSYAQSLVGLSDVPALAVELQDLALSVLTERTIESVHATIQAEMKLTHGSLPGFVCAKIRAAETLKLLDQASAWTFLCTAWRKKLSLHDLLPRDAGGGRAKACPHNDVYKSVYGHDLDGQCETCEEKARIVQLWETTLRQAMSSGDAAMAAEAKAVVDWCKDLFVPNTVFTLPSVMLEGCLLDPSPIADVTCRFERPVGGLDALLRHLIERHAPLALHDGAAGAGGHGALVPAELEVNAGSVKTMTIARVTNSHPERRVAADALHARLAKHCVSVLAVPGSACTVSEHSKVIFQVDSARPLSLDLHRLLCKLPVAEVLNAIHIWRAGVGSALEINREADLAIALSDRMLPMISLQDDAVVPTDPGHHAHDDERSESLVQLLYEKGAIVGNEQALGYVSDLSVFGLATVNRLVALNVIAVEVDDFGDSQYRLNMAAVRWKSVWGAMQPKPFVMQQSQRDWRDRSKLGLLCSLYRAGWTQAVAALPPFRAADEKIVAMDAMIKSKWYMIALLSHEHVFSKGVRDIHHDRTMSYYQALVMAPASKLTEIDAARPDKEYRKLLDEDALVAVEEGDGLHGGIAGEAPVIMVQDGAAGGDEPTDDEIVTRVLIRSGRLDIQPASIVFTAVFGDVCFVVRQTWSHTNGKLRFYIACPCAGHRRCFRYTQRDQYASEADCGATLVAWAQRGLAGGPKEVHKGHHPSADAIAAAKLALVAA</sequence>
<gene>
    <name evidence="1" type="ORF">PCOR1329_LOCUS24431</name>
</gene>
<evidence type="ECO:0000313" key="1">
    <source>
        <dbReference type="EMBL" id="CAK0823861.1"/>
    </source>
</evidence>
<reference evidence="1" key="1">
    <citation type="submission" date="2023-10" db="EMBL/GenBank/DDBJ databases">
        <authorList>
            <person name="Chen Y."/>
            <person name="Shah S."/>
            <person name="Dougan E. K."/>
            <person name="Thang M."/>
            <person name="Chan C."/>
        </authorList>
    </citation>
    <scope>NUCLEOTIDE SEQUENCE [LARGE SCALE GENOMIC DNA]</scope>
</reference>
<evidence type="ECO:0000313" key="2">
    <source>
        <dbReference type="Proteomes" id="UP001189429"/>
    </source>
</evidence>
<name>A0ABN9RZ71_9DINO</name>
<organism evidence="1 2">
    <name type="scientific">Prorocentrum cordatum</name>
    <dbReference type="NCBI Taxonomy" id="2364126"/>
    <lineage>
        <taxon>Eukaryota</taxon>
        <taxon>Sar</taxon>
        <taxon>Alveolata</taxon>
        <taxon>Dinophyceae</taxon>
        <taxon>Prorocentrales</taxon>
        <taxon>Prorocentraceae</taxon>
        <taxon>Prorocentrum</taxon>
    </lineage>
</organism>
<comment type="caution">
    <text evidence="1">The sequence shown here is derived from an EMBL/GenBank/DDBJ whole genome shotgun (WGS) entry which is preliminary data.</text>
</comment>
<protein>
    <submittedName>
        <fullName evidence="1">Uncharacterized protein</fullName>
    </submittedName>
</protein>
<dbReference type="Proteomes" id="UP001189429">
    <property type="component" value="Unassembled WGS sequence"/>
</dbReference>
<keyword evidence="2" id="KW-1185">Reference proteome</keyword>
<dbReference type="EMBL" id="CAUYUJ010008413">
    <property type="protein sequence ID" value="CAK0823861.1"/>
    <property type="molecule type" value="Genomic_DNA"/>
</dbReference>
<accession>A0ABN9RZ71</accession>